<feature type="compositionally biased region" description="Basic and acidic residues" evidence="1">
    <location>
        <begin position="9"/>
        <end position="31"/>
    </location>
</feature>
<dbReference type="AlphaFoldDB" id="B1BZM7"/>
<reference evidence="2" key="2">
    <citation type="submission" date="2014-06" db="EMBL/GenBank/DDBJ databases">
        <title>Draft genome sequence of Clostridium spiroforme (DSM 1552).</title>
        <authorList>
            <person name="Sudarsanam P."/>
            <person name="Ley R."/>
            <person name="Guruge J."/>
            <person name="Turnbaugh P.J."/>
            <person name="Mahowald M."/>
            <person name="Liep D."/>
            <person name="Gordon J."/>
        </authorList>
    </citation>
    <scope>NUCLEOTIDE SEQUENCE</scope>
    <source>
        <strain evidence="2">DSM 1552</strain>
    </source>
</reference>
<feature type="region of interest" description="Disordered" evidence="1">
    <location>
        <begin position="1"/>
        <end position="39"/>
    </location>
</feature>
<evidence type="ECO:0000256" key="1">
    <source>
        <dbReference type="SAM" id="MobiDB-lite"/>
    </source>
</evidence>
<proteinExistence type="predicted"/>
<gene>
    <name evidence="2" type="ORF">CLOSPI_00404</name>
</gene>
<protein>
    <submittedName>
        <fullName evidence="2">Uncharacterized protein</fullName>
    </submittedName>
</protein>
<organism evidence="2 3">
    <name type="scientific">Thomasclavelia spiroformis DSM 1552</name>
    <dbReference type="NCBI Taxonomy" id="428126"/>
    <lineage>
        <taxon>Bacteria</taxon>
        <taxon>Bacillati</taxon>
        <taxon>Bacillota</taxon>
        <taxon>Erysipelotrichia</taxon>
        <taxon>Erysipelotrichales</taxon>
        <taxon>Coprobacillaceae</taxon>
        <taxon>Thomasclavelia</taxon>
    </lineage>
</organism>
<reference evidence="2" key="1">
    <citation type="submission" date="2008-02" db="EMBL/GenBank/DDBJ databases">
        <authorList>
            <person name="Fulton L."/>
            <person name="Clifton S."/>
            <person name="Fulton B."/>
            <person name="Xu J."/>
            <person name="Minx P."/>
            <person name="Pepin K.H."/>
            <person name="Johnson M."/>
            <person name="Thiruvilangam P."/>
            <person name="Bhonagiri V."/>
            <person name="Nash W.E."/>
            <person name="Mardis E.R."/>
            <person name="Wilson R.K."/>
        </authorList>
    </citation>
    <scope>NUCLEOTIDE SEQUENCE [LARGE SCALE GENOMIC DNA]</scope>
    <source>
        <strain evidence="2">DSM 1552</strain>
    </source>
</reference>
<dbReference type="STRING" id="428126.CLOSPI_00404"/>
<keyword evidence="3" id="KW-1185">Reference proteome</keyword>
<name>B1BZM7_9FIRM</name>
<sequence length="39" mass="4687">MDILFMGDNMKDKSMNQDDYKNQIIDEKEQYKNNSNAQE</sequence>
<dbReference type="EMBL" id="ABIK02000004">
    <property type="protein sequence ID" value="EDS75874.1"/>
    <property type="molecule type" value="Genomic_DNA"/>
</dbReference>
<evidence type="ECO:0000313" key="2">
    <source>
        <dbReference type="EMBL" id="EDS75874.1"/>
    </source>
</evidence>
<dbReference type="HOGENOM" id="CLU_3307565_0_0_9"/>
<evidence type="ECO:0000313" key="3">
    <source>
        <dbReference type="Proteomes" id="UP000004910"/>
    </source>
</evidence>
<accession>B1BZM7</accession>
<comment type="caution">
    <text evidence="2">The sequence shown here is derived from an EMBL/GenBank/DDBJ whole genome shotgun (WGS) entry which is preliminary data.</text>
</comment>
<dbReference type="Proteomes" id="UP000004910">
    <property type="component" value="Unassembled WGS sequence"/>
</dbReference>